<comment type="caution">
    <text evidence="3">The sequence shown here is derived from an EMBL/GenBank/DDBJ whole genome shotgun (WGS) entry which is preliminary data.</text>
</comment>
<organism evidence="3 4">
    <name type="scientific">Reticulibacter mediterranei</name>
    <dbReference type="NCBI Taxonomy" id="2778369"/>
    <lineage>
        <taxon>Bacteria</taxon>
        <taxon>Bacillati</taxon>
        <taxon>Chloroflexota</taxon>
        <taxon>Ktedonobacteria</taxon>
        <taxon>Ktedonobacterales</taxon>
        <taxon>Reticulibacteraceae</taxon>
        <taxon>Reticulibacter</taxon>
    </lineage>
</organism>
<protein>
    <submittedName>
        <fullName evidence="3">Uncharacterized protein</fullName>
    </submittedName>
</protein>
<sequence>MEPTTIALLISRLAIQMIPGSDVLLTAGELVKSLANARKEYQEAPKDLTSSIEQRREKILGTLNEVQTKIMLYMSNQPDLLRLLPILLDQTITVYKAQTEQDLKLAELSLEQIKGAIKQYQDIESQRKLARWLAVVVSIAALAGLGALIFWGSSGGPNVNTVLPIIQVPLPILLWSTIGSFTAILYRFNSSGDIELQDPLRWLFTRPLTGIVMGTIAYFAVLIGLISIVKDPTAVSKTLSSAGATEILWLVAFISGFSDRFADGLLKALVGRFGGNAEAGLVTLDGISNSAKPSLSEALPVFKSWIEQQKAMIPKNIVLGADNPGHPSKEASSQNEAQKEDVADLEKEQVIPNPSS</sequence>
<feature type="region of interest" description="Disordered" evidence="1">
    <location>
        <begin position="318"/>
        <end position="356"/>
    </location>
</feature>
<feature type="compositionally biased region" description="Basic and acidic residues" evidence="1">
    <location>
        <begin position="337"/>
        <end position="349"/>
    </location>
</feature>
<evidence type="ECO:0000256" key="1">
    <source>
        <dbReference type="SAM" id="MobiDB-lite"/>
    </source>
</evidence>
<gene>
    <name evidence="3" type="ORF">KSF_015940</name>
</gene>
<dbReference type="EMBL" id="BNJK01000001">
    <property type="protein sequence ID" value="GHO91546.1"/>
    <property type="molecule type" value="Genomic_DNA"/>
</dbReference>
<keyword evidence="2" id="KW-0472">Membrane</keyword>
<dbReference type="RefSeq" id="WP_220202435.1">
    <property type="nucleotide sequence ID" value="NZ_BNJK01000001.1"/>
</dbReference>
<feature type="transmembrane region" description="Helical" evidence="2">
    <location>
        <begin position="241"/>
        <end position="258"/>
    </location>
</feature>
<evidence type="ECO:0000313" key="4">
    <source>
        <dbReference type="Proteomes" id="UP000597444"/>
    </source>
</evidence>
<dbReference type="AlphaFoldDB" id="A0A8J3IJZ2"/>
<feature type="transmembrane region" description="Helical" evidence="2">
    <location>
        <begin position="132"/>
        <end position="153"/>
    </location>
</feature>
<proteinExistence type="predicted"/>
<keyword evidence="2" id="KW-0812">Transmembrane</keyword>
<evidence type="ECO:0000313" key="3">
    <source>
        <dbReference type="EMBL" id="GHO91546.1"/>
    </source>
</evidence>
<dbReference type="Proteomes" id="UP000597444">
    <property type="component" value="Unassembled WGS sequence"/>
</dbReference>
<keyword evidence="4" id="KW-1185">Reference proteome</keyword>
<evidence type="ECO:0000256" key="2">
    <source>
        <dbReference type="SAM" id="Phobius"/>
    </source>
</evidence>
<accession>A0A8J3IJZ2</accession>
<keyword evidence="2" id="KW-1133">Transmembrane helix</keyword>
<feature type="transmembrane region" description="Helical" evidence="2">
    <location>
        <begin position="165"/>
        <end position="186"/>
    </location>
</feature>
<name>A0A8J3IJZ2_9CHLR</name>
<feature type="transmembrane region" description="Helical" evidence="2">
    <location>
        <begin position="207"/>
        <end position="229"/>
    </location>
</feature>
<reference evidence="3" key="1">
    <citation type="submission" date="2020-10" db="EMBL/GenBank/DDBJ databases">
        <title>Taxonomic study of unclassified bacteria belonging to the class Ktedonobacteria.</title>
        <authorList>
            <person name="Yabe S."/>
            <person name="Wang C.M."/>
            <person name="Zheng Y."/>
            <person name="Sakai Y."/>
            <person name="Cavaletti L."/>
            <person name="Monciardini P."/>
            <person name="Donadio S."/>
        </authorList>
    </citation>
    <scope>NUCLEOTIDE SEQUENCE</scope>
    <source>
        <strain evidence="3">ID150040</strain>
    </source>
</reference>